<organism evidence="4 5">
    <name type="scientific">Actinacidiphila acididurans</name>
    <dbReference type="NCBI Taxonomy" id="2784346"/>
    <lineage>
        <taxon>Bacteria</taxon>
        <taxon>Bacillati</taxon>
        <taxon>Actinomycetota</taxon>
        <taxon>Actinomycetes</taxon>
        <taxon>Kitasatosporales</taxon>
        <taxon>Streptomycetaceae</taxon>
        <taxon>Actinacidiphila</taxon>
    </lineage>
</organism>
<dbReference type="PANTHER" id="PTHR38436">
    <property type="entry name" value="POLYKETIDE CYCLASE SNOAL-LIKE DOMAIN"/>
    <property type="match status" value="1"/>
</dbReference>
<evidence type="ECO:0000313" key="5">
    <source>
        <dbReference type="Proteomes" id="UP000749040"/>
    </source>
</evidence>
<keyword evidence="5" id="KW-1185">Reference proteome</keyword>
<evidence type="ECO:0000313" key="4">
    <source>
        <dbReference type="EMBL" id="MBM9507916.1"/>
    </source>
</evidence>
<dbReference type="InterPro" id="IPR037401">
    <property type="entry name" value="SnoaL-like"/>
</dbReference>
<evidence type="ECO:0000259" key="3">
    <source>
        <dbReference type="Pfam" id="PF12680"/>
    </source>
</evidence>
<accession>A0ABS2TY60</accession>
<evidence type="ECO:0000256" key="2">
    <source>
        <dbReference type="SAM" id="SignalP"/>
    </source>
</evidence>
<feature type="signal peptide" evidence="2">
    <location>
        <begin position="1"/>
        <end position="27"/>
    </location>
</feature>
<gene>
    <name evidence="4" type="ORF">ITX44_25855</name>
</gene>
<feature type="domain" description="SnoaL-like" evidence="3">
    <location>
        <begin position="198"/>
        <end position="295"/>
    </location>
</feature>
<reference evidence="4 5" key="1">
    <citation type="submission" date="2021-01" db="EMBL/GenBank/DDBJ databases">
        <title>Streptomyces acididurans sp. nov., isolated from a peat swamp forest soil.</title>
        <authorList>
            <person name="Chantavorakit T."/>
            <person name="Duangmal K."/>
        </authorList>
    </citation>
    <scope>NUCLEOTIDE SEQUENCE [LARGE SCALE GENOMIC DNA]</scope>
    <source>
        <strain evidence="4 5">KK5PA1</strain>
    </source>
</reference>
<feature type="compositionally biased region" description="Low complexity" evidence="1">
    <location>
        <begin position="30"/>
        <end position="41"/>
    </location>
</feature>
<dbReference type="InterPro" id="IPR009959">
    <property type="entry name" value="Cyclase_SnoaL-like"/>
</dbReference>
<dbReference type="SUPFAM" id="SSF54427">
    <property type="entry name" value="NTF2-like"/>
    <property type="match status" value="2"/>
</dbReference>
<feature type="domain" description="SnoaL-like" evidence="3">
    <location>
        <begin position="66"/>
        <end position="156"/>
    </location>
</feature>
<dbReference type="Gene3D" id="3.10.450.50">
    <property type="match status" value="2"/>
</dbReference>
<dbReference type="Proteomes" id="UP000749040">
    <property type="component" value="Unassembled WGS sequence"/>
</dbReference>
<keyword evidence="2" id="KW-0732">Signal</keyword>
<protein>
    <submittedName>
        <fullName evidence="4">Nuclear transport factor 2 family protein</fullName>
    </submittedName>
</protein>
<dbReference type="RefSeq" id="WP_205359789.1">
    <property type="nucleotide sequence ID" value="NZ_JADKYB010000015.1"/>
</dbReference>
<comment type="caution">
    <text evidence="4">The sequence shown here is derived from an EMBL/GenBank/DDBJ whole genome shotgun (WGS) entry which is preliminary data.</text>
</comment>
<sequence length="313" mass="34049">MRPGKIALLAITASALLLGTQSLPASAKTAAGAPAATSPQAEHASRPAADPTAVNEALVVYMFEQLLYANNSSVIDKYVSPTYVQHNPTLGDGPEGLRAYIDWRRAQDPQPRNLLWRVVAQGDLVSIMNDYQQAPGRSYADIVDTFRVENGKLAEHWDVIQTVPSSTASGHDLYSTLSAPSGDMPDPTASTGRTEQVVEKYFDGLHERHDPSVINRYVAGGLIQHDPGLTDGSAVVRSAYDAERAAHPRARVSSRMWIAQGDYVTVRYHYQATPADRGQAVAETFRVRDGKIVEHWDVVQDVPATAANPNTMF</sequence>
<proteinExistence type="predicted"/>
<dbReference type="Pfam" id="PF12680">
    <property type="entry name" value="SnoaL_2"/>
    <property type="match status" value="2"/>
</dbReference>
<dbReference type="InterPro" id="IPR032710">
    <property type="entry name" value="NTF2-like_dom_sf"/>
</dbReference>
<evidence type="ECO:0000256" key="1">
    <source>
        <dbReference type="SAM" id="MobiDB-lite"/>
    </source>
</evidence>
<dbReference type="EMBL" id="JADKYB010000015">
    <property type="protein sequence ID" value="MBM9507916.1"/>
    <property type="molecule type" value="Genomic_DNA"/>
</dbReference>
<name>A0ABS2TY60_9ACTN</name>
<feature type="chain" id="PRO_5045834978" evidence="2">
    <location>
        <begin position="28"/>
        <end position="313"/>
    </location>
</feature>
<feature type="region of interest" description="Disordered" evidence="1">
    <location>
        <begin position="30"/>
        <end position="49"/>
    </location>
</feature>
<dbReference type="PANTHER" id="PTHR38436:SF1">
    <property type="entry name" value="ESTER CYCLASE"/>
    <property type="match status" value="1"/>
</dbReference>